<proteinExistence type="predicted"/>
<protein>
    <submittedName>
        <fullName evidence="2">Uncharacterized protein</fullName>
    </submittedName>
</protein>
<dbReference type="EMBL" id="IACL01067534">
    <property type="protein sequence ID" value="LAB09357.1"/>
    <property type="molecule type" value="Transcribed_RNA"/>
</dbReference>
<accession>A0A2D4KKX3</accession>
<reference evidence="2" key="1">
    <citation type="submission" date="2017-07" db="EMBL/GenBank/DDBJ databases">
        <authorList>
            <person name="Mikheyev A."/>
            <person name="Grau M."/>
        </authorList>
    </citation>
    <scope>NUCLEOTIDE SEQUENCE</scope>
    <source>
        <tissue evidence="2">Venom_gland</tissue>
    </source>
</reference>
<feature type="chain" id="PRO_5013622507" evidence="1">
    <location>
        <begin position="31"/>
        <end position="100"/>
    </location>
</feature>
<keyword evidence="1" id="KW-0732">Signal</keyword>
<evidence type="ECO:0000256" key="1">
    <source>
        <dbReference type="SAM" id="SignalP"/>
    </source>
</evidence>
<name>A0A2D4KKX3_9SAUR</name>
<dbReference type="AlphaFoldDB" id="A0A2D4KKX3"/>
<organism evidence="2">
    <name type="scientific">Micrurus paraensis</name>
    <dbReference type="NCBI Taxonomy" id="1970185"/>
    <lineage>
        <taxon>Eukaryota</taxon>
        <taxon>Metazoa</taxon>
        <taxon>Chordata</taxon>
        <taxon>Craniata</taxon>
        <taxon>Vertebrata</taxon>
        <taxon>Euteleostomi</taxon>
        <taxon>Lepidosauria</taxon>
        <taxon>Squamata</taxon>
        <taxon>Bifurcata</taxon>
        <taxon>Unidentata</taxon>
        <taxon>Episquamata</taxon>
        <taxon>Toxicofera</taxon>
        <taxon>Serpentes</taxon>
        <taxon>Colubroidea</taxon>
        <taxon>Elapidae</taxon>
        <taxon>Elapinae</taxon>
        <taxon>Micrurus</taxon>
    </lineage>
</organism>
<reference evidence="2" key="2">
    <citation type="submission" date="2017-11" db="EMBL/GenBank/DDBJ databases">
        <title>Coralsnake Venomics: Analyses of Venom Gland Transcriptomes and Proteomes of Six Brazilian Taxa.</title>
        <authorList>
            <person name="Aird S.D."/>
            <person name="Jorge da Silva N."/>
            <person name="Qiu L."/>
            <person name="Villar-Briones A."/>
            <person name="Aparecida-Saddi V."/>
            <person name="Campos-Telles M.P."/>
            <person name="Grau M."/>
            <person name="Mikheyev A.S."/>
        </authorList>
    </citation>
    <scope>NUCLEOTIDE SEQUENCE</scope>
    <source>
        <tissue evidence="2">Venom_gland</tissue>
    </source>
</reference>
<sequence length="100" mass="11123">MFPERIQQACIAFQQHVLFFLLVFMEPVRDDVIEAPPLDVEGVCVKRARCGSAHLGERGYVIGEESLEKRECLGALQAEERAMAQREANGGRSYIAAAEV</sequence>
<evidence type="ECO:0000313" key="2">
    <source>
        <dbReference type="EMBL" id="LAB09357.1"/>
    </source>
</evidence>
<feature type="signal peptide" evidence="1">
    <location>
        <begin position="1"/>
        <end position="30"/>
    </location>
</feature>